<feature type="domain" description="Glycosyltransferase 2-like" evidence="2">
    <location>
        <begin position="34"/>
        <end position="147"/>
    </location>
</feature>
<evidence type="ECO:0000259" key="2">
    <source>
        <dbReference type="Pfam" id="PF00535"/>
    </source>
</evidence>
<dbReference type="InterPro" id="IPR050834">
    <property type="entry name" value="Glycosyltransf_2"/>
</dbReference>
<reference evidence="3 4" key="1">
    <citation type="submission" date="2019-03" db="EMBL/GenBank/DDBJ databases">
        <title>Draft genome sequences of novel Actinobacteria.</title>
        <authorList>
            <person name="Sahin N."/>
            <person name="Ay H."/>
            <person name="Saygin H."/>
        </authorList>
    </citation>
    <scope>NUCLEOTIDE SEQUENCE [LARGE SCALE GENOMIC DNA]</scope>
    <source>
        <strain evidence="3 4">5K138</strain>
    </source>
</reference>
<evidence type="ECO:0000313" key="4">
    <source>
        <dbReference type="Proteomes" id="UP000294739"/>
    </source>
</evidence>
<proteinExistence type="predicted"/>
<keyword evidence="4" id="KW-1185">Reference proteome</keyword>
<dbReference type="PANTHER" id="PTHR43685">
    <property type="entry name" value="GLYCOSYLTRANSFERASE"/>
    <property type="match status" value="1"/>
</dbReference>
<dbReference type="CDD" id="cd00761">
    <property type="entry name" value="Glyco_tranf_GTA_type"/>
    <property type="match status" value="1"/>
</dbReference>
<dbReference type="Proteomes" id="UP000294739">
    <property type="component" value="Unassembled WGS sequence"/>
</dbReference>
<dbReference type="GO" id="GO:0016740">
    <property type="term" value="F:transferase activity"/>
    <property type="evidence" value="ECO:0007669"/>
    <property type="project" value="UniProtKB-KW"/>
</dbReference>
<sequence length="486" mass="51977">MSTTVRTPAAVPKQEWTTVTPPELGTWTPELSVTVVLPAKDCQDELNLTLAALAEQTYPAELLDVIVVDDASAEPLRLPAVAPERSRVLRLPPGEGHGSGRARHAGAEAATGDVVLFLDADIVATRTHVEAHLRWHHAVADAVVLGSKLFVDFDDITVADVQAATRDDQFDQLLEGRKQKRHTWFEDFIRDADKLTRYAEDTFIAVVGASVSAPRALYAESGGFSAFGLRGIVDTEFGYRIFTAGAVIIPEPRARSYHQGARNFAVRGDEIKRERSGLAANHLPIPLFRPADVGRMWTVPRVHAIVDATGGSAEQVQLTVDSILASAFTDLVVTVSPSAGLPRWVQDYFTADARVRFSAEPVRTGFPAPFSLVVPAGVAIGRDAVDALLRASADAGAGLVRSTVVDAAGAGSGEAAGPPVELWATRALHRSRRQVASGGSLDETARRLFGEHWLSGEDLGVRRAVVGLTRQGMLVDASAAVDPQAF</sequence>
<protein>
    <submittedName>
        <fullName evidence="3">Glycosyltransferase</fullName>
    </submittedName>
</protein>
<dbReference type="PANTHER" id="PTHR43685:SF3">
    <property type="entry name" value="SLR2126 PROTEIN"/>
    <property type="match status" value="1"/>
</dbReference>
<dbReference type="InterPro" id="IPR029044">
    <property type="entry name" value="Nucleotide-diphossugar_trans"/>
</dbReference>
<dbReference type="Gene3D" id="3.90.550.10">
    <property type="entry name" value="Spore Coat Polysaccharide Biosynthesis Protein SpsA, Chain A"/>
    <property type="match status" value="1"/>
</dbReference>
<dbReference type="OrthoDB" id="5168148at2"/>
<organism evidence="3 4">
    <name type="scientific">Jiangella asiatica</name>
    <dbReference type="NCBI Taxonomy" id="2530372"/>
    <lineage>
        <taxon>Bacteria</taxon>
        <taxon>Bacillati</taxon>
        <taxon>Actinomycetota</taxon>
        <taxon>Actinomycetes</taxon>
        <taxon>Jiangellales</taxon>
        <taxon>Jiangellaceae</taxon>
        <taxon>Jiangella</taxon>
    </lineage>
</organism>
<comment type="caution">
    <text evidence="3">The sequence shown here is derived from an EMBL/GenBank/DDBJ whole genome shotgun (WGS) entry which is preliminary data.</text>
</comment>
<evidence type="ECO:0000313" key="3">
    <source>
        <dbReference type="EMBL" id="TDE15915.1"/>
    </source>
</evidence>
<dbReference type="Pfam" id="PF00535">
    <property type="entry name" value="Glycos_transf_2"/>
    <property type="match status" value="1"/>
</dbReference>
<dbReference type="InParanoid" id="A0A4R5DX67"/>
<accession>A0A4R5DX67</accession>
<name>A0A4R5DX67_9ACTN</name>
<dbReference type="SUPFAM" id="SSF53448">
    <property type="entry name" value="Nucleotide-diphospho-sugar transferases"/>
    <property type="match status" value="1"/>
</dbReference>
<gene>
    <name evidence="3" type="ORF">E1269_01075</name>
</gene>
<dbReference type="RefSeq" id="WP_131890087.1">
    <property type="nucleotide sequence ID" value="NZ_SMKZ01000001.1"/>
</dbReference>
<feature type="region of interest" description="Disordered" evidence="1">
    <location>
        <begin position="1"/>
        <end position="23"/>
    </location>
</feature>
<dbReference type="EMBL" id="SMKZ01000001">
    <property type="protein sequence ID" value="TDE15915.1"/>
    <property type="molecule type" value="Genomic_DNA"/>
</dbReference>
<dbReference type="AlphaFoldDB" id="A0A4R5DX67"/>
<dbReference type="InterPro" id="IPR001173">
    <property type="entry name" value="Glyco_trans_2-like"/>
</dbReference>
<keyword evidence="3" id="KW-0808">Transferase</keyword>
<evidence type="ECO:0000256" key="1">
    <source>
        <dbReference type="SAM" id="MobiDB-lite"/>
    </source>
</evidence>